<reference evidence="2 3" key="1">
    <citation type="submission" date="2018-07" db="EMBL/GenBank/DDBJ databases">
        <title>Genomic Encyclopedia of Type Strains, Phase IV (KMG-IV): sequencing the most valuable type-strain genomes for metagenomic binning, comparative biology and taxonomic classification.</title>
        <authorList>
            <person name="Goeker M."/>
        </authorList>
    </citation>
    <scope>NUCLEOTIDE SEQUENCE [LARGE SCALE GENOMIC DNA]</scope>
    <source>
        <strain evidence="2 3">DSM 26407</strain>
    </source>
</reference>
<dbReference type="Proteomes" id="UP000252707">
    <property type="component" value="Unassembled WGS sequence"/>
</dbReference>
<evidence type="ECO:0000313" key="2">
    <source>
        <dbReference type="EMBL" id="RCX29878.1"/>
    </source>
</evidence>
<evidence type="ECO:0000256" key="1">
    <source>
        <dbReference type="SAM" id="Phobius"/>
    </source>
</evidence>
<keyword evidence="1" id="KW-0472">Membrane</keyword>
<protein>
    <submittedName>
        <fullName evidence="2">Tfp pilus assembly protein PilW</fullName>
    </submittedName>
</protein>
<feature type="transmembrane region" description="Helical" evidence="1">
    <location>
        <begin position="21"/>
        <end position="40"/>
    </location>
</feature>
<gene>
    <name evidence="2" type="ORF">DFQ59_106110</name>
</gene>
<sequence>MKRLLPIEANQRQGGVSLVELMVAVVIGLVLLAGITQLYIGSKRSYTALETLARLQENGRYAIDILARDLRRAGYWGGNADISMPATAGSEGPYTPPDNTCNTGDSTWGRMVERRVFGIDRENSGAGYGACIPAADHPAGDILVARYASPTDVDFTVAAEYNAGTDGNRLYMRSSLFESRIFIGSKNGQADNAVAKEPNRAAAMVANAYYINDSVQQCRGNSVPALWRETLDASGRPVGEELAVGVEQIQVQWGVDTNGNNSVNQYVNANAVADWDQVIAARVWVLMRGDCPEGGAADTRTYNMGNLAYTPNDDFRRQLYVTTVMLRNPNF</sequence>
<dbReference type="Pfam" id="PF07963">
    <property type="entry name" value="N_methyl"/>
    <property type="match status" value="1"/>
</dbReference>
<name>A0A369C9N2_9GAMM</name>
<accession>A0A369C9N2</accession>
<dbReference type="InterPro" id="IPR045584">
    <property type="entry name" value="Pilin-like"/>
</dbReference>
<organism evidence="2 3">
    <name type="scientific">Thioalbus denitrificans</name>
    <dbReference type="NCBI Taxonomy" id="547122"/>
    <lineage>
        <taxon>Bacteria</taxon>
        <taxon>Pseudomonadati</taxon>
        <taxon>Pseudomonadota</taxon>
        <taxon>Gammaproteobacteria</taxon>
        <taxon>Chromatiales</taxon>
        <taxon>Ectothiorhodospiraceae</taxon>
        <taxon>Thioalbus</taxon>
    </lineage>
</organism>
<dbReference type="AlphaFoldDB" id="A0A369C9N2"/>
<keyword evidence="1" id="KW-0812">Transmembrane</keyword>
<dbReference type="InterPro" id="IPR012902">
    <property type="entry name" value="N_methyl_site"/>
</dbReference>
<dbReference type="SUPFAM" id="SSF54523">
    <property type="entry name" value="Pili subunits"/>
    <property type="match status" value="1"/>
</dbReference>
<dbReference type="GO" id="GO:0043683">
    <property type="term" value="P:type IV pilus assembly"/>
    <property type="evidence" value="ECO:0007669"/>
    <property type="project" value="InterPro"/>
</dbReference>
<dbReference type="Pfam" id="PF16074">
    <property type="entry name" value="PilW"/>
    <property type="match status" value="1"/>
</dbReference>
<evidence type="ECO:0000313" key="3">
    <source>
        <dbReference type="Proteomes" id="UP000252707"/>
    </source>
</evidence>
<dbReference type="OrthoDB" id="5296662at2"/>
<dbReference type="RefSeq" id="WP_114280198.1">
    <property type="nucleotide sequence ID" value="NZ_QPJY01000006.1"/>
</dbReference>
<proteinExistence type="predicted"/>
<keyword evidence="1" id="KW-1133">Transmembrane helix</keyword>
<dbReference type="EMBL" id="QPJY01000006">
    <property type="protein sequence ID" value="RCX29878.1"/>
    <property type="molecule type" value="Genomic_DNA"/>
</dbReference>
<comment type="caution">
    <text evidence="2">The sequence shown here is derived from an EMBL/GenBank/DDBJ whole genome shotgun (WGS) entry which is preliminary data.</text>
</comment>
<keyword evidence="3" id="KW-1185">Reference proteome</keyword>
<dbReference type="PROSITE" id="PS00409">
    <property type="entry name" value="PROKAR_NTER_METHYL"/>
    <property type="match status" value="1"/>
</dbReference>
<dbReference type="InterPro" id="IPR032092">
    <property type="entry name" value="PilW"/>
</dbReference>